<name>A0A7R8WYM6_9CRUS</name>
<protein>
    <submittedName>
        <fullName evidence="1">Uncharacterized protein</fullName>
    </submittedName>
</protein>
<gene>
    <name evidence="1" type="ORF">DSTB1V02_LOCUS438</name>
</gene>
<evidence type="ECO:0000313" key="1">
    <source>
        <dbReference type="EMBL" id="CAD7240414.1"/>
    </source>
</evidence>
<dbReference type="EMBL" id="LR899547">
    <property type="protein sequence ID" value="CAD7240414.1"/>
    <property type="molecule type" value="Genomic_DNA"/>
</dbReference>
<proteinExistence type="predicted"/>
<keyword evidence="2" id="KW-1185">Reference proteome</keyword>
<dbReference type="AlphaFoldDB" id="A0A7R8WYM6"/>
<dbReference type="Proteomes" id="UP000677054">
    <property type="component" value="Unassembled WGS sequence"/>
</dbReference>
<sequence length="234" mass="26900">MKKQSSEELKAPNFPFTLMRPSNLPCGTEAFHVRLFAGKSYTKFLIQAHFSLPATSVQRHLADLDIEKMRRRWLLWCFTCGARGDEDESHVARRNKKKCWLLRLFAGKGKNQSHPQEIPNPRIQNYGSQGETAHWNATRTRPTSTQQTRCEASQQYLRREPETQRPRPQYSLKHRLNGLAKALNSMKVSANHVLFELEQQTEVKDGGINGIGSNRKVEIPVGETKDRHVLNLLK</sequence>
<organism evidence="1">
    <name type="scientific">Darwinula stevensoni</name>
    <dbReference type="NCBI Taxonomy" id="69355"/>
    <lineage>
        <taxon>Eukaryota</taxon>
        <taxon>Metazoa</taxon>
        <taxon>Ecdysozoa</taxon>
        <taxon>Arthropoda</taxon>
        <taxon>Crustacea</taxon>
        <taxon>Oligostraca</taxon>
        <taxon>Ostracoda</taxon>
        <taxon>Podocopa</taxon>
        <taxon>Podocopida</taxon>
        <taxon>Darwinulocopina</taxon>
        <taxon>Darwinuloidea</taxon>
        <taxon>Darwinulidae</taxon>
        <taxon>Darwinula</taxon>
    </lineage>
</organism>
<evidence type="ECO:0000313" key="2">
    <source>
        <dbReference type="Proteomes" id="UP000677054"/>
    </source>
</evidence>
<accession>A0A7R8WYM6</accession>
<reference evidence="1" key="1">
    <citation type="submission" date="2020-11" db="EMBL/GenBank/DDBJ databases">
        <authorList>
            <person name="Tran Van P."/>
        </authorList>
    </citation>
    <scope>NUCLEOTIDE SEQUENCE</scope>
</reference>
<dbReference type="EMBL" id="CAJPEV010000030">
    <property type="protein sequence ID" value="CAG0879111.1"/>
    <property type="molecule type" value="Genomic_DNA"/>
</dbReference>